<evidence type="ECO:0000313" key="2">
    <source>
        <dbReference type="Proteomes" id="UP000515160"/>
    </source>
</evidence>
<keyword evidence="1" id="KW-0812">Transmembrane</keyword>
<dbReference type="AlphaFoldDB" id="A0A6P8WGZ9"/>
<dbReference type="RefSeq" id="XP_034102951.1">
    <property type="nucleotide sequence ID" value="XM_034247060.2"/>
</dbReference>
<feature type="transmembrane region" description="Helical" evidence="1">
    <location>
        <begin position="7"/>
        <end position="26"/>
    </location>
</feature>
<keyword evidence="1" id="KW-1133">Transmembrane helix</keyword>
<keyword evidence="2" id="KW-1185">Reference proteome</keyword>
<organism evidence="2 3">
    <name type="scientific">Drosophila albomicans</name>
    <name type="common">Fruit fly</name>
    <dbReference type="NCBI Taxonomy" id="7291"/>
    <lineage>
        <taxon>Eukaryota</taxon>
        <taxon>Metazoa</taxon>
        <taxon>Ecdysozoa</taxon>
        <taxon>Arthropoda</taxon>
        <taxon>Hexapoda</taxon>
        <taxon>Insecta</taxon>
        <taxon>Pterygota</taxon>
        <taxon>Neoptera</taxon>
        <taxon>Endopterygota</taxon>
        <taxon>Diptera</taxon>
        <taxon>Brachycera</taxon>
        <taxon>Muscomorpha</taxon>
        <taxon>Ephydroidea</taxon>
        <taxon>Drosophilidae</taxon>
        <taxon>Drosophila</taxon>
    </lineage>
</organism>
<gene>
    <name evidence="3" type="primary">LOC117567230</name>
</gene>
<sequence length="184" mass="21695">MDGSRQLDTKIIIVLILILGFITNIYTKFEFTNMECIATDKEYGKFDYCYLKSKNRTYKYASMKYSTSEILPKNLLIALTVEKRLNGYKPFLYNISVDFCRYIRNPNPGNKVANFFYSLIKPYTNINHSCAYTGDIIVDKVPISFLSYKLTELLHFPDGDYRITTYMIIKDIKRTKIMIYFKLF</sequence>
<reference evidence="3" key="1">
    <citation type="submission" date="2025-08" db="UniProtKB">
        <authorList>
            <consortium name="RefSeq"/>
        </authorList>
    </citation>
    <scope>IDENTIFICATION</scope>
    <source>
        <strain evidence="3">15112-1751.03</strain>
        <tissue evidence="3">Whole Adult</tissue>
    </source>
</reference>
<dbReference type="PANTHER" id="PTHR20898:SF0">
    <property type="entry name" value="DAEDALUS ON 3-RELATED"/>
    <property type="match status" value="1"/>
</dbReference>
<proteinExistence type="predicted"/>
<dbReference type="GeneID" id="117567230"/>
<dbReference type="PANTHER" id="PTHR20898">
    <property type="entry name" value="DAEDALUS ON 3-RELATED-RELATED"/>
    <property type="match status" value="1"/>
</dbReference>
<evidence type="ECO:0000256" key="1">
    <source>
        <dbReference type="SAM" id="Phobius"/>
    </source>
</evidence>
<keyword evidence="1" id="KW-0472">Membrane</keyword>
<name>A0A6P8WGZ9_DROAB</name>
<dbReference type="Pfam" id="PF06477">
    <property type="entry name" value="DUF1091"/>
    <property type="match status" value="1"/>
</dbReference>
<dbReference type="Proteomes" id="UP000515160">
    <property type="component" value="Chromosome 3"/>
</dbReference>
<dbReference type="InterPro" id="IPR010512">
    <property type="entry name" value="DUF1091"/>
</dbReference>
<accession>A0A6P8WGZ9</accession>
<evidence type="ECO:0000313" key="3">
    <source>
        <dbReference type="RefSeq" id="XP_034102951.1"/>
    </source>
</evidence>
<dbReference type="OrthoDB" id="8064020at2759"/>
<dbReference type="SMART" id="SM00697">
    <property type="entry name" value="DM8"/>
    <property type="match status" value="1"/>
</dbReference>
<protein>
    <submittedName>
        <fullName evidence="3">Uncharacterized protein LOC117567230</fullName>
    </submittedName>
</protein>